<comment type="catalytic activity">
    <reaction evidence="4">
        <text>RX + glutathione = an S-substituted glutathione + a halide anion + H(+)</text>
        <dbReference type="Rhea" id="RHEA:16437"/>
        <dbReference type="ChEBI" id="CHEBI:15378"/>
        <dbReference type="ChEBI" id="CHEBI:16042"/>
        <dbReference type="ChEBI" id="CHEBI:17792"/>
        <dbReference type="ChEBI" id="CHEBI:57925"/>
        <dbReference type="ChEBI" id="CHEBI:90779"/>
        <dbReference type="EC" id="2.5.1.18"/>
    </reaction>
</comment>
<dbReference type="InterPro" id="IPR004045">
    <property type="entry name" value="Glutathione_S-Trfase_N"/>
</dbReference>
<reference evidence="8 9" key="1">
    <citation type="submission" date="2025-04" db="UniProtKB">
        <authorList>
            <consortium name="RefSeq"/>
        </authorList>
    </citation>
    <scope>IDENTIFICATION</scope>
    <source>
        <tissue evidence="8 9">Total insect</tissue>
    </source>
</reference>
<evidence type="ECO:0000256" key="3">
    <source>
        <dbReference type="ARBA" id="ARBA00038317"/>
    </source>
</evidence>
<dbReference type="RefSeq" id="XP_034230145.1">
    <property type="nucleotide sequence ID" value="XM_034374254.1"/>
</dbReference>
<dbReference type="EC" id="2.5.1.18" evidence="1"/>
<dbReference type="SFLD" id="SFLDG00363">
    <property type="entry name" value="AMPS_(cytGST):_Alpha-__Mu-__Pi"/>
    <property type="match status" value="1"/>
</dbReference>
<accession>A0A6P8ZGI1</accession>
<dbReference type="OrthoDB" id="414243at2759"/>
<sequence length="208" mass="23326">MAPKYVLHYFNFTSLGEPIRFLLAYGKADWEDIRYERWGDDWQKAKSKTPCGTMPILIVDGKQYAQSAAIARYLAKQYGLAGKDDMESLQIDIVVDVCADLFSKIGAWHYDPLPDSKASKEAPLLKEQVPFCLAKLEEIVKANGGYLVNGKLTLADIFFAAPLNWYIAVTKTNLLQAYPTLQALVKKVESQPEIASYIASRPTNPENK</sequence>
<evidence type="ECO:0000256" key="2">
    <source>
        <dbReference type="ARBA" id="ARBA00022679"/>
    </source>
</evidence>
<evidence type="ECO:0000313" key="7">
    <source>
        <dbReference type="Proteomes" id="UP000515158"/>
    </source>
</evidence>
<keyword evidence="2" id="KW-0808">Transferase</keyword>
<dbReference type="RefSeq" id="XP_034230143.1">
    <property type="nucleotide sequence ID" value="XM_034374252.1"/>
</dbReference>
<evidence type="ECO:0000313" key="8">
    <source>
        <dbReference type="RefSeq" id="XP_034230143.1"/>
    </source>
</evidence>
<dbReference type="InterPro" id="IPR050213">
    <property type="entry name" value="GST_superfamily"/>
</dbReference>
<dbReference type="Gene3D" id="3.40.30.10">
    <property type="entry name" value="Glutaredoxin"/>
    <property type="match status" value="1"/>
</dbReference>
<dbReference type="SUPFAM" id="SSF47616">
    <property type="entry name" value="GST C-terminal domain-like"/>
    <property type="match status" value="1"/>
</dbReference>
<dbReference type="PANTHER" id="PTHR11571:SF224">
    <property type="entry name" value="HEMATOPOIETIC PROSTAGLANDIN D SYNTHASE"/>
    <property type="match status" value="1"/>
</dbReference>
<dbReference type="CDD" id="cd03192">
    <property type="entry name" value="GST_C_Sigma_like"/>
    <property type="match status" value="1"/>
</dbReference>
<gene>
    <name evidence="8 9 10 11" type="primary">LOC117638988</name>
</gene>
<dbReference type="PROSITE" id="PS50404">
    <property type="entry name" value="GST_NTER"/>
    <property type="match status" value="1"/>
</dbReference>
<dbReference type="RefSeq" id="XP_034230144.1">
    <property type="nucleotide sequence ID" value="XM_034374253.1"/>
</dbReference>
<name>A0A6P8ZGI1_THRPL</name>
<dbReference type="Proteomes" id="UP000515158">
    <property type="component" value="Unplaced"/>
</dbReference>
<evidence type="ECO:0000313" key="10">
    <source>
        <dbReference type="RefSeq" id="XP_034230145.1"/>
    </source>
</evidence>
<protein>
    <recommendedName>
        <fullName evidence="1">glutathione transferase</fullName>
        <ecNumber evidence="1">2.5.1.18</ecNumber>
    </recommendedName>
</protein>
<dbReference type="Pfam" id="PF14497">
    <property type="entry name" value="GST_C_3"/>
    <property type="match status" value="1"/>
</dbReference>
<dbReference type="Pfam" id="PF02798">
    <property type="entry name" value="GST_N"/>
    <property type="match status" value="1"/>
</dbReference>
<evidence type="ECO:0000313" key="11">
    <source>
        <dbReference type="RefSeq" id="XP_034230146.1"/>
    </source>
</evidence>
<evidence type="ECO:0000259" key="6">
    <source>
        <dbReference type="PROSITE" id="PS50405"/>
    </source>
</evidence>
<feature type="domain" description="GST N-terminal" evidence="5">
    <location>
        <begin position="3"/>
        <end position="82"/>
    </location>
</feature>
<dbReference type="RefSeq" id="XP_034230146.1">
    <property type="nucleotide sequence ID" value="XM_034374255.1"/>
</dbReference>
<comment type="similarity">
    <text evidence="3">Belongs to the GST superfamily. Sigma family.</text>
</comment>
<dbReference type="AlphaFoldDB" id="A0A6P8ZGI1"/>
<evidence type="ECO:0000256" key="1">
    <source>
        <dbReference type="ARBA" id="ARBA00012452"/>
    </source>
</evidence>
<keyword evidence="7" id="KW-1185">Reference proteome</keyword>
<evidence type="ECO:0000313" key="9">
    <source>
        <dbReference type="RefSeq" id="XP_034230144.1"/>
    </source>
</evidence>
<dbReference type="SUPFAM" id="SSF52833">
    <property type="entry name" value="Thioredoxin-like"/>
    <property type="match status" value="1"/>
</dbReference>
<dbReference type="GeneID" id="117638988"/>
<dbReference type="CDD" id="cd03039">
    <property type="entry name" value="GST_N_Sigma_like"/>
    <property type="match status" value="1"/>
</dbReference>
<dbReference type="PROSITE" id="PS50405">
    <property type="entry name" value="GST_CTER"/>
    <property type="match status" value="1"/>
</dbReference>
<dbReference type="InterPro" id="IPR036282">
    <property type="entry name" value="Glutathione-S-Trfase_C_sf"/>
</dbReference>
<dbReference type="GO" id="GO:0004364">
    <property type="term" value="F:glutathione transferase activity"/>
    <property type="evidence" value="ECO:0007669"/>
    <property type="project" value="UniProtKB-EC"/>
</dbReference>
<dbReference type="FunFam" id="1.20.1050.10:FF:000030">
    <property type="entry name" value="Glutathione S-transferase S1"/>
    <property type="match status" value="1"/>
</dbReference>
<dbReference type="InterPro" id="IPR040079">
    <property type="entry name" value="Glutathione_S-Trfase"/>
</dbReference>
<proteinExistence type="inferred from homology"/>
<evidence type="ECO:0000259" key="5">
    <source>
        <dbReference type="PROSITE" id="PS50404"/>
    </source>
</evidence>
<dbReference type="InterPro" id="IPR036249">
    <property type="entry name" value="Thioredoxin-like_sf"/>
</dbReference>
<dbReference type="InterPro" id="IPR010987">
    <property type="entry name" value="Glutathione-S-Trfase_C-like"/>
</dbReference>
<dbReference type="SFLD" id="SFLDG01205">
    <property type="entry name" value="AMPS.1"/>
    <property type="match status" value="1"/>
</dbReference>
<evidence type="ECO:0000256" key="4">
    <source>
        <dbReference type="ARBA" id="ARBA00047960"/>
    </source>
</evidence>
<dbReference type="KEGG" id="tpal:117638988"/>
<dbReference type="PANTHER" id="PTHR11571">
    <property type="entry name" value="GLUTATHIONE S-TRANSFERASE"/>
    <property type="match status" value="1"/>
</dbReference>
<feature type="domain" description="GST C-terminal" evidence="6">
    <location>
        <begin position="84"/>
        <end position="208"/>
    </location>
</feature>
<dbReference type="GO" id="GO:0006749">
    <property type="term" value="P:glutathione metabolic process"/>
    <property type="evidence" value="ECO:0007669"/>
    <property type="project" value="TreeGrafter"/>
</dbReference>
<organism evidence="9">
    <name type="scientific">Thrips palmi</name>
    <name type="common">Melon thrips</name>
    <dbReference type="NCBI Taxonomy" id="161013"/>
    <lineage>
        <taxon>Eukaryota</taxon>
        <taxon>Metazoa</taxon>
        <taxon>Ecdysozoa</taxon>
        <taxon>Arthropoda</taxon>
        <taxon>Hexapoda</taxon>
        <taxon>Insecta</taxon>
        <taxon>Pterygota</taxon>
        <taxon>Neoptera</taxon>
        <taxon>Paraneoptera</taxon>
        <taxon>Thysanoptera</taxon>
        <taxon>Terebrantia</taxon>
        <taxon>Thripoidea</taxon>
        <taxon>Thripidae</taxon>
        <taxon>Thrips</taxon>
    </lineage>
</organism>
<dbReference type="InterPro" id="IPR004046">
    <property type="entry name" value="GST_C"/>
</dbReference>
<dbReference type="Gene3D" id="1.20.1050.10">
    <property type="match status" value="1"/>
</dbReference>
<dbReference type="SFLD" id="SFLDS00019">
    <property type="entry name" value="Glutathione_Transferase_(cytos"/>
    <property type="match status" value="1"/>
</dbReference>